<proteinExistence type="predicted"/>
<comment type="caution">
    <text evidence="1">The sequence shown here is derived from an EMBL/GenBank/DDBJ whole genome shotgun (WGS) entry which is preliminary data.</text>
</comment>
<evidence type="ECO:0008006" key="3">
    <source>
        <dbReference type="Google" id="ProtNLM"/>
    </source>
</evidence>
<dbReference type="EMBL" id="BLKM01005571">
    <property type="protein sequence ID" value="GFG34770.1"/>
    <property type="molecule type" value="Genomic_DNA"/>
</dbReference>
<accession>A0A6L2PT15</accession>
<gene>
    <name evidence="1" type="ORF">Cfor_05498</name>
</gene>
<keyword evidence="2" id="KW-1185">Reference proteome</keyword>
<sequence length="97" mass="11590">MQKKLEGSQALHKEENVLTKRRGIVKWYSARASNEDMTARKTKKKCEQGKVIEDIFWWLTEQREKILPITGPRLFHKVFSERESDFTASIGWTHRWK</sequence>
<dbReference type="AlphaFoldDB" id="A0A6L2PT15"/>
<evidence type="ECO:0000313" key="1">
    <source>
        <dbReference type="EMBL" id="GFG34770.1"/>
    </source>
</evidence>
<dbReference type="Proteomes" id="UP000502823">
    <property type="component" value="Unassembled WGS sequence"/>
</dbReference>
<reference evidence="2" key="1">
    <citation type="submission" date="2020-01" db="EMBL/GenBank/DDBJ databases">
        <title>Draft genome sequence of the Termite Coptotermes fromosanus.</title>
        <authorList>
            <person name="Itakura S."/>
            <person name="Yosikawa Y."/>
            <person name="Umezawa K."/>
        </authorList>
    </citation>
    <scope>NUCLEOTIDE SEQUENCE [LARGE SCALE GENOMIC DNA]</scope>
</reference>
<name>A0A6L2PT15_COPFO</name>
<evidence type="ECO:0000313" key="2">
    <source>
        <dbReference type="Proteomes" id="UP000502823"/>
    </source>
</evidence>
<organism evidence="1 2">
    <name type="scientific">Coptotermes formosanus</name>
    <name type="common">Formosan subterranean termite</name>
    <dbReference type="NCBI Taxonomy" id="36987"/>
    <lineage>
        <taxon>Eukaryota</taxon>
        <taxon>Metazoa</taxon>
        <taxon>Ecdysozoa</taxon>
        <taxon>Arthropoda</taxon>
        <taxon>Hexapoda</taxon>
        <taxon>Insecta</taxon>
        <taxon>Pterygota</taxon>
        <taxon>Neoptera</taxon>
        <taxon>Polyneoptera</taxon>
        <taxon>Dictyoptera</taxon>
        <taxon>Blattodea</taxon>
        <taxon>Blattoidea</taxon>
        <taxon>Termitoidae</taxon>
        <taxon>Rhinotermitidae</taxon>
        <taxon>Coptotermes</taxon>
    </lineage>
</organism>
<dbReference type="InParanoid" id="A0A6L2PT15"/>
<protein>
    <recommendedName>
        <fullName evidence="3">HTH CENPB-type domain-containing protein</fullName>
    </recommendedName>
</protein>